<dbReference type="RefSeq" id="WP_108742366.1">
    <property type="nucleotide sequence ID" value="NZ_CP020918.1"/>
</dbReference>
<dbReference type="OrthoDB" id="839726at2"/>
<evidence type="ECO:0000313" key="2">
    <source>
        <dbReference type="Proteomes" id="UP000244527"/>
    </source>
</evidence>
<dbReference type="AlphaFoldDB" id="A0A2S1LI85"/>
<organism evidence="1 2">
    <name type="scientific">Flavobacterium faecale</name>
    <dbReference type="NCBI Taxonomy" id="1355330"/>
    <lineage>
        <taxon>Bacteria</taxon>
        <taxon>Pseudomonadati</taxon>
        <taxon>Bacteroidota</taxon>
        <taxon>Flavobacteriia</taxon>
        <taxon>Flavobacteriales</taxon>
        <taxon>Flavobacteriaceae</taxon>
        <taxon>Flavobacterium</taxon>
    </lineage>
</organism>
<evidence type="ECO:0000313" key="1">
    <source>
        <dbReference type="EMBL" id="AWG23474.1"/>
    </source>
</evidence>
<dbReference type="KEGG" id="ffa:FFWV33_19020"/>
<name>A0A2S1LI85_9FLAO</name>
<sequence length="95" mass="10805">MKLIARLLFFLFVAFLLAPTVVILLEKQCDISSICKFSEEEHEHNNDVQVVENTIVFYPNFLIVKINNSSLILSENLSKHDKVSAKIYSPPPDLA</sequence>
<dbReference type="EMBL" id="CP020918">
    <property type="protein sequence ID" value="AWG23474.1"/>
    <property type="molecule type" value="Genomic_DNA"/>
</dbReference>
<keyword evidence="2" id="KW-1185">Reference proteome</keyword>
<accession>A0A2S1LI85</accession>
<protein>
    <submittedName>
        <fullName evidence="1">Uncharacterized protein</fullName>
    </submittedName>
</protein>
<proteinExistence type="predicted"/>
<gene>
    <name evidence="1" type="ORF">FFWV33_19020</name>
</gene>
<dbReference type="Proteomes" id="UP000244527">
    <property type="component" value="Chromosome"/>
</dbReference>
<reference evidence="1 2" key="1">
    <citation type="submission" date="2017-04" db="EMBL/GenBank/DDBJ databases">
        <title>Compelte genome sequence of WV33.</title>
        <authorList>
            <person name="Lee P.C."/>
        </authorList>
    </citation>
    <scope>NUCLEOTIDE SEQUENCE [LARGE SCALE GENOMIC DNA]</scope>
    <source>
        <strain evidence="1 2">WV33</strain>
    </source>
</reference>